<feature type="region of interest" description="Disordered" evidence="1">
    <location>
        <begin position="41"/>
        <end position="72"/>
    </location>
</feature>
<dbReference type="PANTHER" id="PTHR30032">
    <property type="entry name" value="N-ACETYLMURAMOYL-L-ALANINE AMIDASE-RELATED"/>
    <property type="match status" value="1"/>
</dbReference>
<evidence type="ECO:0000259" key="3">
    <source>
        <dbReference type="Pfam" id="PF08486"/>
    </source>
</evidence>
<feature type="compositionally biased region" description="Basic and acidic residues" evidence="1">
    <location>
        <begin position="48"/>
        <end position="60"/>
    </location>
</feature>
<organism evidence="4 5">
    <name type="scientific">Blautia luti DSM 14534 = JCM 17040</name>
    <dbReference type="NCBI Taxonomy" id="649762"/>
    <lineage>
        <taxon>Bacteria</taxon>
        <taxon>Bacillati</taxon>
        <taxon>Bacillota</taxon>
        <taxon>Clostridia</taxon>
        <taxon>Lachnospirales</taxon>
        <taxon>Lachnospiraceae</taxon>
        <taxon>Blautia</taxon>
    </lineage>
</organism>
<reference evidence="4 5" key="1">
    <citation type="submission" date="2019-11" db="EMBL/GenBank/DDBJ databases">
        <title>Draft genome sequence of Blautia luti DSM 14534T, isolated from human stool.</title>
        <authorList>
            <person name="Ortiz R."/>
            <person name="Melis-Arcos F."/>
            <person name="Covarrubias P."/>
            <person name="Cardenas J.P."/>
            <person name="Perez-Donoso J."/>
            <person name="Almonacid D."/>
        </authorList>
    </citation>
    <scope>NUCLEOTIDE SEQUENCE [LARGE SCALE GENOMIC DNA]</scope>
    <source>
        <strain evidence="4 5">DSM 14534</strain>
    </source>
</reference>
<feature type="domain" description="Sporulation stage II protein D amidase enhancer LytB N-terminal" evidence="3">
    <location>
        <begin position="148"/>
        <end position="238"/>
    </location>
</feature>
<accession>A0A844GJJ4</accession>
<dbReference type="Proteomes" id="UP000437824">
    <property type="component" value="Unassembled WGS sequence"/>
</dbReference>
<feature type="transmembrane region" description="Helical" evidence="2">
    <location>
        <begin position="6"/>
        <end position="24"/>
    </location>
</feature>
<keyword evidence="2" id="KW-0472">Membrane</keyword>
<keyword evidence="2" id="KW-1133">Transmembrane helix</keyword>
<dbReference type="PANTHER" id="PTHR30032:SF4">
    <property type="entry name" value="AMIDASE ENHANCER"/>
    <property type="match status" value="1"/>
</dbReference>
<sequence length="429" mass="48395">MKKTRFFYGTNCILLMLLGWGILFNEAVKREGRREISESVEIMISQTPEKEQDRQEKNQETVEEDTGNLQEEPDIRVLLTGTDYRTYEQEQVSGICGGKAFTCTAADSRVQDGPLILDGGEEGITVTSIERQCGNPIYYGKLEIIKNGEKLNLINELPLEKYLEAVVPSEMPASYEPQALRAQAVCARTYAWKHIQEKGIDGYNADVDDSVNYQVYGNVFPETSTDQAVKDTFGQIMMKDGEPVEAYYFSTSAGITSTDEIWGARKPAAYLKSVVCDFDRDSPWRSWKTVLPWQKLQEQVRILFEDDSELMTVEAVKKNESGAVISLQVTTKKESYEINQEYSIRKFLSPEGCTITEKDGTKIEGGTLLPSAYFTLKQKKEEGLEITGGGYGHGVGMSQNGADKMADQGYTWEEILEYFFNQVRIETVY</sequence>
<dbReference type="InterPro" id="IPR013693">
    <property type="entry name" value="SpoIID/LytB_N"/>
</dbReference>
<dbReference type="GO" id="GO:0030435">
    <property type="term" value="P:sporulation resulting in formation of a cellular spore"/>
    <property type="evidence" value="ECO:0007669"/>
    <property type="project" value="InterPro"/>
</dbReference>
<dbReference type="EMBL" id="WMBC01000002">
    <property type="protein sequence ID" value="MTD60447.1"/>
    <property type="molecule type" value="Genomic_DNA"/>
</dbReference>
<name>A0A844GJJ4_9FIRM</name>
<protein>
    <submittedName>
        <fullName evidence="4">SpoIID/LytB domain-containing protein</fullName>
    </submittedName>
</protein>
<dbReference type="AlphaFoldDB" id="A0A844GJJ4"/>
<proteinExistence type="predicted"/>
<dbReference type="Pfam" id="PF08486">
    <property type="entry name" value="SpoIID"/>
    <property type="match status" value="1"/>
</dbReference>
<dbReference type="InterPro" id="IPR013486">
    <property type="entry name" value="SpoIID/LytB"/>
</dbReference>
<dbReference type="InterPro" id="IPR051922">
    <property type="entry name" value="Bact_Sporulation_Assoc"/>
</dbReference>
<evidence type="ECO:0000256" key="2">
    <source>
        <dbReference type="SAM" id="Phobius"/>
    </source>
</evidence>
<keyword evidence="2" id="KW-0812">Transmembrane</keyword>
<dbReference type="NCBIfam" id="TIGR02669">
    <property type="entry name" value="SpoIID_LytB"/>
    <property type="match status" value="1"/>
</dbReference>
<gene>
    <name evidence="4" type="ORF">GKZ57_04015</name>
</gene>
<evidence type="ECO:0000313" key="4">
    <source>
        <dbReference type="EMBL" id="MTD60447.1"/>
    </source>
</evidence>
<dbReference type="GO" id="GO:0030288">
    <property type="term" value="C:outer membrane-bounded periplasmic space"/>
    <property type="evidence" value="ECO:0007669"/>
    <property type="project" value="TreeGrafter"/>
</dbReference>
<comment type="caution">
    <text evidence="4">The sequence shown here is derived from an EMBL/GenBank/DDBJ whole genome shotgun (WGS) entry which is preliminary data.</text>
</comment>
<evidence type="ECO:0000313" key="5">
    <source>
        <dbReference type="Proteomes" id="UP000437824"/>
    </source>
</evidence>
<evidence type="ECO:0000256" key="1">
    <source>
        <dbReference type="SAM" id="MobiDB-lite"/>
    </source>
</evidence>
<dbReference type="RefSeq" id="WP_154779783.1">
    <property type="nucleotide sequence ID" value="NZ_WMBC01000002.1"/>
</dbReference>